<sequence>MENEASLLETPDQDKKRKRQDMDVEQHKKLKLEGSELEPFVNNEYEENEDDEGQEFNHQLDLEQEINSNPEQAMEEDENQEHLEQSHYMDTQQTHPQPTENEAQPEMLEVQETNIPNGNPNVQEDSSSHPPLFANSPETPQPPAEPSSSTRTPTQGTPSNSSQPKDQPKRPEAKKIDQELERAFHYFDKNRVGYIKSDDLEHLFHCIGQYFSKRTIRDMVNRVCDASKQTHAPHSSYSHSRCFYYKAVLEK</sequence>
<evidence type="ECO:0000313" key="3">
    <source>
        <dbReference type="EMBL" id="NDV33965.1"/>
    </source>
</evidence>
<dbReference type="InterPro" id="IPR002048">
    <property type="entry name" value="EF_hand_dom"/>
</dbReference>
<dbReference type="AlphaFoldDB" id="A0A6B2LAJ8"/>
<dbReference type="GO" id="GO:0005509">
    <property type="term" value="F:calcium ion binding"/>
    <property type="evidence" value="ECO:0007669"/>
    <property type="project" value="InterPro"/>
</dbReference>
<dbReference type="SUPFAM" id="SSF47473">
    <property type="entry name" value="EF-hand"/>
    <property type="match status" value="1"/>
</dbReference>
<organism evidence="3">
    <name type="scientific">Arcella intermedia</name>
    <dbReference type="NCBI Taxonomy" id="1963864"/>
    <lineage>
        <taxon>Eukaryota</taxon>
        <taxon>Amoebozoa</taxon>
        <taxon>Tubulinea</taxon>
        <taxon>Elardia</taxon>
        <taxon>Arcellinida</taxon>
        <taxon>Sphaerothecina</taxon>
        <taxon>Arcellidae</taxon>
        <taxon>Arcella</taxon>
    </lineage>
</organism>
<feature type="domain" description="EF-hand" evidence="2">
    <location>
        <begin position="175"/>
        <end position="210"/>
    </location>
</feature>
<dbReference type="GO" id="GO:0006355">
    <property type="term" value="P:regulation of DNA-templated transcription"/>
    <property type="evidence" value="ECO:0007669"/>
    <property type="project" value="InterPro"/>
</dbReference>
<dbReference type="InterPro" id="IPR011992">
    <property type="entry name" value="EF-hand-dom_pair"/>
</dbReference>
<feature type="compositionally biased region" description="Acidic residues" evidence="1">
    <location>
        <begin position="44"/>
        <end position="54"/>
    </location>
</feature>
<dbReference type="Gene3D" id="1.10.238.10">
    <property type="entry name" value="EF-hand"/>
    <property type="match status" value="1"/>
</dbReference>
<proteinExistence type="predicted"/>
<feature type="compositionally biased region" description="Basic and acidic residues" evidence="1">
    <location>
        <begin position="12"/>
        <end position="34"/>
    </location>
</feature>
<dbReference type="InterPro" id="IPR025224">
    <property type="entry name" value="CCAR1/CCAR2"/>
</dbReference>
<dbReference type="PANTHER" id="PTHR14304:SF11">
    <property type="entry name" value="SAP DOMAIN-CONTAINING PROTEIN"/>
    <property type="match status" value="1"/>
</dbReference>
<dbReference type="EMBL" id="GIBP01004996">
    <property type="protein sequence ID" value="NDV33965.1"/>
    <property type="molecule type" value="Transcribed_RNA"/>
</dbReference>
<dbReference type="GO" id="GO:0005634">
    <property type="term" value="C:nucleus"/>
    <property type="evidence" value="ECO:0007669"/>
    <property type="project" value="TreeGrafter"/>
</dbReference>
<evidence type="ECO:0000256" key="1">
    <source>
        <dbReference type="SAM" id="MobiDB-lite"/>
    </source>
</evidence>
<feature type="compositionally biased region" description="Polar residues" evidence="1">
    <location>
        <begin position="111"/>
        <end position="129"/>
    </location>
</feature>
<evidence type="ECO:0000259" key="2">
    <source>
        <dbReference type="PROSITE" id="PS50222"/>
    </source>
</evidence>
<reference evidence="3" key="1">
    <citation type="journal article" date="2020" name="J. Eukaryot. Microbiol.">
        <title>De novo Sequencing, Assembly and Annotation of the Transcriptome for the Free-Living Testate Amoeba Arcella intermedia.</title>
        <authorList>
            <person name="Ribeiro G.M."/>
            <person name="Porfirio-Sousa A.L."/>
            <person name="Maurer-Alcala X.X."/>
            <person name="Katz L.A."/>
            <person name="Lahr D.J.G."/>
        </authorList>
    </citation>
    <scope>NUCLEOTIDE SEQUENCE</scope>
</reference>
<feature type="region of interest" description="Disordered" evidence="1">
    <location>
        <begin position="1"/>
        <end position="173"/>
    </location>
</feature>
<dbReference type="PANTHER" id="PTHR14304">
    <property type="entry name" value="CELL DIVISION CYCLE AND APOPTOSIS REGULATOR PROTEIN"/>
    <property type="match status" value="1"/>
</dbReference>
<feature type="compositionally biased region" description="Polar residues" evidence="1">
    <location>
        <begin position="146"/>
        <end position="165"/>
    </location>
</feature>
<name>A0A6B2LAJ8_9EUKA</name>
<protein>
    <recommendedName>
        <fullName evidence="2">EF-hand domain-containing protein</fullName>
    </recommendedName>
</protein>
<feature type="compositionally biased region" description="Polar residues" evidence="1">
    <location>
        <begin position="88"/>
        <end position="102"/>
    </location>
</feature>
<accession>A0A6B2LAJ8</accession>
<dbReference type="PROSITE" id="PS50222">
    <property type="entry name" value="EF_HAND_2"/>
    <property type="match status" value="1"/>
</dbReference>